<reference evidence="1 2" key="1">
    <citation type="journal article" date="2024" name="Ann. Entomol. Soc. Am.">
        <title>Genomic analyses of the southern and eastern yellowjacket wasps (Hymenoptera: Vespidae) reveal evolutionary signatures of social life.</title>
        <authorList>
            <person name="Catto M.A."/>
            <person name="Caine P.B."/>
            <person name="Orr S.E."/>
            <person name="Hunt B.G."/>
            <person name="Goodisman M.A.D."/>
        </authorList>
    </citation>
    <scope>NUCLEOTIDE SEQUENCE [LARGE SCALE GENOMIC DNA]</scope>
    <source>
        <strain evidence="1">232</strain>
        <tissue evidence="1">Head and thorax</tissue>
    </source>
</reference>
<accession>A0ABD2D0L0</accession>
<dbReference type="EMBL" id="JAYRBN010000008">
    <property type="protein sequence ID" value="KAL2750928.1"/>
    <property type="molecule type" value="Genomic_DNA"/>
</dbReference>
<evidence type="ECO:0000313" key="1">
    <source>
        <dbReference type="EMBL" id="KAL2750928.1"/>
    </source>
</evidence>
<dbReference type="AlphaFoldDB" id="A0ABD2D0L0"/>
<protein>
    <submittedName>
        <fullName evidence="1">Uncharacterized protein</fullName>
    </submittedName>
</protein>
<proteinExistence type="predicted"/>
<keyword evidence="2" id="KW-1185">Reference proteome</keyword>
<dbReference type="Proteomes" id="UP001607303">
    <property type="component" value="Unassembled WGS sequence"/>
</dbReference>
<comment type="caution">
    <text evidence="1">The sequence shown here is derived from an EMBL/GenBank/DDBJ whole genome shotgun (WGS) entry which is preliminary data.</text>
</comment>
<evidence type="ECO:0000313" key="2">
    <source>
        <dbReference type="Proteomes" id="UP001607303"/>
    </source>
</evidence>
<gene>
    <name evidence="1" type="ORF">V1477_001031</name>
</gene>
<organism evidence="1 2">
    <name type="scientific">Vespula maculifrons</name>
    <name type="common">Eastern yellow jacket</name>
    <name type="synonym">Wasp</name>
    <dbReference type="NCBI Taxonomy" id="7453"/>
    <lineage>
        <taxon>Eukaryota</taxon>
        <taxon>Metazoa</taxon>
        <taxon>Ecdysozoa</taxon>
        <taxon>Arthropoda</taxon>
        <taxon>Hexapoda</taxon>
        <taxon>Insecta</taxon>
        <taxon>Pterygota</taxon>
        <taxon>Neoptera</taxon>
        <taxon>Endopterygota</taxon>
        <taxon>Hymenoptera</taxon>
        <taxon>Apocrita</taxon>
        <taxon>Aculeata</taxon>
        <taxon>Vespoidea</taxon>
        <taxon>Vespidae</taxon>
        <taxon>Vespinae</taxon>
        <taxon>Vespula</taxon>
    </lineage>
</organism>
<sequence length="125" mass="13969">MSDTNTRLHHCNAGNCVEVLKHKNRNKIIGITVIIKGCINHSTNILSKFPESAKISKSTLGDRLSKSLEGVKISKSTRGGRLSKSSEILKERQNIDVLTLTLHYYLSRTHPVRSAMGTRRNSKQD</sequence>
<name>A0ABD2D0L0_VESMC</name>